<feature type="binding site" evidence="12">
    <location>
        <position position="50"/>
    </location>
    <ligand>
        <name>Ca(2+)</name>
        <dbReference type="ChEBI" id="CHEBI:29108"/>
        <label>2</label>
    </ligand>
</feature>
<evidence type="ECO:0000256" key="4">
    <source>
        <dbReference type="ARBA" id="ARBA00012313"/>
    </source>
</evidence>
<feature type="binding site" evidence="12">
    <location>
        <position position="107"/>
    </location>
    <ligand>
        <name>Ca(2+)</name>
        <dbReference type="ChEBI" id="CHEBI:29108"/>
        <label>2</label>
    </ligand>
</feature>
<evidence type="ECO:0000259" key="14">
    <source>
        <dbReference type="PROSITE" id="PS50873"/>
    </source>
</evidence>
<evidence type="ECO:0000256" key="5">
    <source>
        <dbReference type="ARBA" id="ARBA00022559"/>
    </source>
</evidence>
<dbReference type="InterPro" id="IPR000823">
    <property type="entry name" value="Peroxidase_pln"/>
</dbReference>
<feature type="binding site" evidence="12">
    <location>
        <position position="102"/>
    </location>
    <ligand>
        <name>Ca(2+)</name>
        <dbReference type="ChEBI" id="CHEBI:29108"/>
        <label>2</label>
    </ligand>
</feature>
<keyword evidence="10 13" id="KW-1015">Disulfide bond</keyword>
<keyword evidence="5" id="KW-0575">Peroxidase</keyword>
<dbReference type="PROSITE" id="PS00435">
    <property type="entry name" value="PEROXIDASE_1"/>
    <property type="match status" value="1"/>
</dbReference>
<evidence type="ECO:0000313" key="15">
    <source>
        <dbReference type="EMBL" id="GAU45043.1"/>
    </source>
</evidence>
<sequence length="180" mass="19637">MGRKDSIIASKEGANNNIPGPNSTVDMLVAKFENVGLTLQDMVALSGAHTIGKARCSTFRSRLQSNGVSDGPFVNAEFVASLQQLCSGQDNRNRIAHLDLATPATFDNQYYINLLSGEGLLPSDQTLVNGNDQTRQIVETYVENPFAFFQDFKNSMIKMGSLGSVTQSNGQIRRDCRTIN</sequence>
<keyword evidence="7 12" id="KW-0479">Metal-binding</keyword>
<name>A0A2Z6NSE4_TRISU</name>
<dbReference type="Gene3D" id="1.10.420.10">
    <property type="entry name" value="Peroxidase, domain 2"/>
    <property type="match status" value="1"/>
</dbReference>
<dbReference type="PRINTS" id="PR00458">
    <property type="entry name" value="PEROXIDASE"/>
</dbReference>
<comment type="cofactor">
    <cofactor evidence="12">
        <name>Ca(2+)</name>
        <dbReference type="ChEBI" id="CHEBI:29108"/>
    </cofactor>
    <text evidence="12">Binds 2 calcium ions per subunit.</text>
</comment>
<dbReference type="PRINTS" id="PR00461">
    <property type="entry name" value="PLPEROXIDASE"/>
</dbReference>
<evidence type="ECO:0000256" key="8">
    <source>
        <dbReference type="ARBA" id="ARBA00023002"/>
    </source>
</evidence>
<organism evidence="15 16">
    <name type="scientific">Trifolium subterraneum</name>
    <name type="common">Subterranean clover</name>
    <dbReference type="NCBI Taxonomy" id="3900"/>
    <lineage>
        <taxon>Eukaryota</taxon>
        <taxon>Viridiplantae</taxon>
        <taxon>Streptophyta</taxon>
        <taxon>Embryophyta</taxon>
        <taxon>Tracheophyta</taxon>
        <taxon>Spermatophyta</taxon>
        <taxon>Magnoliopsida</taxon>
        <taxon>eudicotyledons</taxon>
        <taxon>Gunneridae</taxon>
        <taxon>Pentapetalae</taxon>
        <taxon>rosids</taxon>
        <taxon>fabids</taxon>
        <taxon>Fabales</taxon>
        <taxon>Fabaceae</taxon>
        <taxon>Papilionoideae</taxon>
        <taxon>50 kb inversion clade</taxon>
        <taxon>NPAAA clade</taxon>
        <taxon>Hologalegina</taxon>
        <taxon>IRL clade</taxon>
        <taxon>Trifolieae</taxon>
        <taxon>Trifolium</taxon>
    </lineage>
</organism>
<evidence type="ECO:0000256" key="7">
    <source>
        <dbReference type="ARBA" id="ARBA00022723"/>
    </source>
</evidence>
<dbReference type="EMBL" id="DF974096">
    <property type="protein sequence ID" value="GAU45043.1"/>
    <property type="molecule type" value="Genomic_DNA"/>
</dbReference>
<feature type="binding site" description="axial binding residue" evidence="12">
    <location>
        <position position="49"/>
    </location>
    <ligand>
        <name>heme b</name>
        <dbReference type="ChEBI" id="CHEBI:60344"/>
    </ligand>
    <ligandPart>
        <name>Fe</name>
        <dbReference type="ChEBI" id="CHEBI:18248"/>
    </ligandPart>
</feature>
<evidence type="ECO:0000256" key="12">
    <source>
        <dbReference type="PIRSR" id="PIRSR600823-3"/>
    </source>
</evidence>
<evidence type="ECO:0000313" key="16">
    <source>
        <dbReference type="Proteomes" id="UP000242715"/>
    </source>
</evidence>
<accession>A0A2Z6NSE4</accession>
<gene>
    <name evidence="15" type="ORF">TSUD_198310</name>
</gene>
<evidence type="ECO:0000256" key="2">
    <source>
        <dbReference type="ARBA" id="ARBA00002322"/>
    </source>
</evidence>
<comment type="catalytic activity">
    <reaction evidence="1">
        <text>2 a phenolic donor + H2O2 = 2 a phenolic radical donor + 2 H2O</text>
        <dbReference type="Rhea" id="RHEA:56136"/>
        <dbReference type="ChEBI" id="CHEBI:15377"/>
        <dbReference type="ChEBI" id="CHEBI:16240"/>
        <dbReference type="ChEBI" id="CHEBI:139520"/>
        <dbReference type="ChEBI" id="CHEBI:139521"/>
        <dbReference type="EC" id="1.11.1.7"/>
    </reaction>
</comment>
<dbReference type="InterPro" id="IPR019793">
    <property type="entry name" value="Peroxidases_heam-ligand_BS"/>
</dbReference>
<evidence type="ECO:0000256" key="3">
    <source>
        <dbReference type="ARBA" id="ARBA00006873"/>
    </source>
</evidence>
<dbReference type="GO" id="GO:0140825">
    <property type="term" value="F:lactoperoxidase activity"/>
    <property type="evidence" value="ECO:0007669"/>
    <property type="project" value="UniProtKB-EC"/>
</dbReference>
<dbReference type="Gene3D" id="1.10.520.10">
    <property type="match status" value="1"/>
</dbReference>
<dbReference type="FunFam" id="1.10.420.10:FF:000001">
    <property type="entry name" value="Peroxidase"/>
    <property type="match status" value="1"/>
</dbReference>
<evidence type="ECO:0000256" key="11">
    <source>
        <dbReference type="PIRSR" id="PIRSR600823-2"/>
    </source>
</evidence>
<keyword evidence="9 12" id="KW-0408">Iron</keyword>
<dbReference type="GO" id="GO:0020037">
    <property type="term" value="F:heme binding"/>
    <property type="evidence" value="ECO:0007669"/>
    <property type="project" value="InterPro"/>
</dbReference>
<dbReference type="PANTHER" id="PTHR31388">
    <property type="entry name" value="PEROXIDASE 72-RELATED"/>
    <property type="match status" value="1"/>
</dbReference>
<evidence type="ECO:0000256" key="9">
    <source>
        <dbReference type="ARBA" id="ARBA00023004"/>
    </source>
</evidence>
<dbReference type="GO" id="GO:0006979">
    <property type="term" value="P:response to oxidative stress"/>
    <property type="evidence" value="ECO:0007669"/>
    <property type="project" value="InterPro"/>
</dbReference>
<comment type="cofactor">
    <cofactor evidence="12">
        <name>heme b</name>
        <dbReference type="ChEBI" id="CHEBI:60344"/>
    </cofactor>
    <text evidence="12">Binds 1 heme b (iron(II)-protoporphyrin IX) group per subunit.</text>
</comment>
<evidence type="ECO:0000256" key="6">
    <source>
        <dbReference type="ARBA" id="ARBA00022617"/>
    </source>
</evidence>
<feature type="domain" description="Plant heme peroxidase family profile" evidence="14">
    <location>
        <begin position="1"/>
        <end position="180"/>
    </location>
</feature>
<keyword evidence="16" id="KW-1185">Reference proteome</keyword>
<dbReference type="Proteomes" id="UP000242715">
    <property type="component" value="Unassembled WGS sequence"/>
</dbReference>
<comment type="function">
    <text evidence="2">Removal of H(2)O(2), oxidation of toxic reductants, biosynthesis and degradation of lignin, suberization, auxin catabolism, response to environmental stresses such as wounding, pathogen attack and oxidative stress. These functions might be dependent on each isozyme/isoform in each plant tissue.</text>
</comment>
<dbReference type="InterPro" id="IPR010255">
    <property type="entry name" value="Haem_peroxidase_sf"/>
</dbReference>
<feature type="binding site" evidence="11">
    <location>
        <position position="19"/>
    </location>
    <ligand>
        <name>substrate</name>
    </ligand>
</feature>
<dbReference type="AlphaFoldDB" id="A0A2Z6NSE4"/>
<dbReference type="EC" id="1.11.1.7" evidence="4"/>
<evidence type="ECO:0000256" key="10">
    <source>
        <dbReference type="ARBA" id="ARBA00023157"/>
    </source>
</evidence>
<dbReference type="GO" id="GO:0046872">
    <property type="term" value="F:metal ion binding"/>
    <property type="evidence" value="ECO:0007669"/>
    <property type="project" value="UniProtKB-KW"/>
</dbReference>
<keyword evidence="12" id="KW-0106">Calcium</keyword>
<feature type="disulfide bond" evidence="13">
    <location>
        <begin position="56"/>
        <end position="86"/>
    </location>
</feature>
<reference evidence="16" key="1">
    <citation type="journal article" date="2017" name="Front. Plant Sci.">
        <title>Climate Clever Clovers: New Paradigm to Reduce the Environmental Footprint of Ruminants by Breeding Low Methanogenic Forages Utilizing Haplotype Variation.</title>
        <authorList>
            <person name="Kaur P."/>
            <person name="Appels R."/>
            <person name="Bayer P.E."/>
            <person name="Keeble-Gagnere G."/>
            <person name="Wang J."/>
            <person name="Hirakawa H."/>
            <person name="Shirasawa K."/>
            <person name="Vercoe P."/>
            <person name="Stefanova K."/>
            <person name="Durmic Z."/>
            <person name="Nichols P."/>
            <person name="Revell C."/>
            <person name="Isobe S.N."/>
            <person name="Edwards D."/>
            <person name="Erskine W."/>
        </authorList>
    </citation>
    <scope>NUCLEOTIDE SEQUENCE [LARGE SCALE GENOMIC DNA]</scope>
    <source>
        <strain evidence="16">cv. Daliak</strain>
    </source>
</reference>
<evidence type="ECO:0000256" key="13">
    <source>
        <dbReference type="PIRSR" id="PIRSR600823-5"/>
    </source>
</evidence>
<dbReference type="PROSITE" id="PS50873">
    <property type="entry name" value="PEROXIDASE_4"/>
    <property type="match status" value="1"/>
</dbReference>
<feature type="binding site" evidence="12">
    <location>
        <position position="99"/>
    </location>
    <ligand>
        <name>Ca(2+)</name>
        <dbReference type="ChEBI" id="CHEBI:29108"/>
        <label>2</label>
    </ligand>
</feature>
<protein>
    <recommendedName>
        <fullName evidence="4">peroxidase</fullName>
        <ecNumber evidence="4">1.11.1.7</ecNumber>
    </recommendedName>
</protein>
<dbReference type="OrthoDB" id="2113341at2759"/>
<dbReference type="SUPFAM" id="SSF48113">
    <property type="entry name" value="Heme-dependent peroxidases"/>
    <property type="match status" value="1"/>
</dbReference>
<proteinExistence type="inferred from homology"/>
<dbReference type="PANTHER" id="PTHR31388:SF28">
    <property type="entry name" value="PEROXIDASE 40"/>
    <property type="match status" value="1"/>
</dbReference>
<comment type="similarity">
    <text evidence="3">Belongs to the peroxidase family. Ascorbate peroxidase subfamily.</text>
</comment>
<keyword evidence="8" id="KW-0560">Oxidoreductase</keyword>
<dbReference type="Pfam" id="PF00141">
    <property type="entry name" value="peroxidase"/>
    <property type="match status" value="1"/>
</dbReference>
<evidence type="ECO:0000256" key="1">
    <source>
        <dbReference type="ARBA" id="ARBA00000189"/>
    </source>
</evidence>
<keyword evidence="6" id="KW-0349">Heme</keyword>
<dbReference type="InterPro" id="IPR002016">
    <property type="entry name" value="Haem_peroxidase"/>
</dbReference>